<evidence type="ECO:0000313" key="3">
    <source>
        <dbReference type="Proteomes" id="UP000645462"/>
    </source>
</evidence>
<name>A0ABQ1LKU0_9RHOB</name>
<feature type="domain" description="Lysozyme inhibitor LprI-like N-terminal" evidence="1">
    <location>
        <begin position="5"/>
        <end position="103"/>
    </location>
</feature>
<sequence>MQQRGGDSTYGMGFCLDSELQYWDSMLNEAYRQLRAVRQASDADLPDNLAVQADTLRNMQRAWITYRDTRCGHEASLWQGGTGAGPASISCMMQLTAEQALYLLALYSGEG</sequence>
<comment type="caution">
    <text evidence="2">The sequence shown here is derived from an EMBL/GenBank/DDBJ whole genome shotgun (WGS) entry which is preliminary data.</text>
</comment>
<evidence type="ECO:0000259" key="1">
    <source>
        <dbReference type="Pfam" id="PF07007"/>
    </source>
</evidence>
<evidence type="ECO:0000313" key="2">
    <source>
        <dbReference type="EMBL" id="GGC23691.1"/>
    </source>
</evidence>
<gene>
    <name evidence="2" type="ORF">GCM10011363_45280</name>
</gene>
<reference evidence="3" key="1">
    <citation type="journal article" date="2019" name="Int. J. Syst. Evol. Microbiol.">
        <title>The Global Catalogue of Microorganisms (GCM) 10K type strain sequencing project: providing services to taxonomists for standard genome sequencing and annotation.</title>
        <authorList>
            <consortium name="The Broad Institute Genomics Platform"/>
            <consortium name="The Broad Institute Genome Sequencing Center for Infectious Disease"/>
            <person name="Wu L."/>
            <person name="Ma J."/>
        </authorList>
    </citation>
    <scope>NUCLEOTIDE SEQUENCE [LARGE SCALE GENOMIC DNA]</scope>
    <source>
        <strain evidence="3">CGMCC 1.12478</strain>
    </source>
</reference>
<keyword evidence="3" id="KW-1185">Reference proteome</keyword>
<organism evidence="2 3">
    <name type="scientific">Marivita lacus</name>
    <dbReference type="NCBI Taxonomy" id="1323742"/>
    <lineage>
        <taxon>Bacteria</taxon>
        <taxon>Pseudomonadati</taxon>
        <taxon>Pseudomonadota</taxon>
        <taxon>Alphaproteobacteria</taxon>
        <taxon>Rhodobacterales</taxon>
        <taxon>Roseobacteraceae</taxon>
        <taxon>Marivita</taxon>
    </lineage>
</organism>
<accession>A0ABQ1LKU0</accession>
<dbReference type="Gene3D" id="1.20.1270.180">
    <property type="match status" value="1"/>
</dbReference>
<dbReference type="InterPro" id="IPR009739">
    <property type="entry name" value="LprI-like_N"/>
</dbReference>
<dbReference type="Proteomes" id="UP000645462">
    <property type="component" value="Unassembled WGS sequence"/>
</dbReference>
<dbReference type="Pfam" id="PF07007">
    <property type="entry name" value="LprI"/>
    <property type="match status" value="1"/>
</dbReference>
<proteinExistence type="predicted"/>
<dbReference type="EMBL" id="BMFC01000029">
    <property type="protein sequence ID" value="GGC23691.1"/>
    <property type="molecule type" value="Genomic_DNA"/>
</dbReference>
<protein>
    <recommendedName>
        <fullName evidence="1">Lysozyme inhibitor LprI-like N-terminal domain-containing protein</fullName>
    </recommendedName>
</protein>